<gene>
    <name evidence="3" type="ORF">OVA965_LOCUS16540</name>
    <name evidence="4" type="ORF">TMI583_LOCUS16550</name>
</gene>
<feature type="compositionally biased region" description="Low complexity" evidence="1">
    <location>
        <begin position="325"/>
        <end position="337"/>
    </location>
</feature>
<dbReference type="Proteomes" id="UP000677228">
    <property type="component" value="Unassembled WGS sequence"/>
</dbReference>
<organism evidence="4 5">
    <name type="scientific">Didymodactylos carnosus</name>
    <dbReference type="NCBI Taxonomy" id="1234261"/>
    <lineage>
        <taxon>Eukaryota</taxon>
        <taxon>Metazoa</taxon>
        <taxon>Spiralia</taxon>
        <taxon>Gnathifera</taxon>
        <taxon>Rotifera</taxon>
        <taxon>Eurotatoria</taxon>
        <taxon>Bdelloidea</taxon>
        <taxon>Philodinida</taxon>
        <taxon>Philodinidae</taxon>
        <taxon>Didymodactylos</taxon>
    </lineage>
</organism>
<dbReference type="EMBL" id="CAJOBA010007718">
    <property type="protein sequence ID" value="CAF3810292.1"/>
    <property type="molecule type" value="Genomic_DNA"/>
</dbReference>
<evidence type="ECO:0000259" key="2">
    <source>
        <dbReference type="PROSITE" id="PS50878"/>
    </source>
</evidence>
<proteinExistence type="predicted"/>
<feature type="compositionally biased region" description="Polar residues" evidence="1">
    <location>
        <begin position="214"/>
        <end position="232"/>
    </location>
</feature>
<evidence type="ECO:0000313" key="5">
    <source>
        <dbReference type="Proteomes" id="UP000682733"/>
    </source>
</evidence>
<dbReference type="CDD" id="cd01647">
    <property type="entry name" value="RT_LTR"/>
    <property type="match status" value="1"/>
</dbReference>
<dbReference type="InterPro" id="IPR005162">
    <property type="entry name" value="Retrotrans_gag_dom"/>
</dbReference>
<dbReference type="Pfam" id="PF03732">
    <property type="entry name" value="Retrotrans_gag"/>
    <property type="match status" value="1"/>
</dbReference>
<dbReference type="Pfam" id="PF00078">
    <property type="entry name" value="RVT_1"/>
    <property type="match status" value="1"/>
</dbReference>
<dbReference type="InterPro" id="IPR043502">
    <property type="entry name" value="DNA/RNA_pol_sf"/>
</dbReference>
<dbReference type="PANTHER" id="PTHR33064">
    <property type="entry name" value="POL PROTEIN"/>
    <property type="match status" value="1"/>
</dbReference>
<dbReference type="PROSITE" id="PS50878">
    <property type="entry name" value="RT_POL"/>
    <property type="match status" value="1"/>
</dbReference>
<sequence length="743" mass="84404">MECYKDGLSHIGTFDGNESTKVEQFLAQIERIGNLIEAQPNVLYSMTKAKLVGEAANWFTANQATLTEWEELKAQMLTRFKPVTSSSQLFEKLTKRRQGPDESIITYYDSVIKLCREYDPSMSDKMKISCLEKGLKDELKIQVKRQMKALTEQIPHAFLQIAKAEAELLSQVQLPSEITQSYFIPSTISTITRPAFGGQSPRPHLFRSREPRYYSNQTTQRVPQSPFNRSQGLLRNKYAQLQPRPISSTTNSQSQQQTPALAKPEQIVRNATQEVFQTSMENRNAQQLALRGQQSKVRIQCRPCLSTGFRITGVQDGGTPSKQRPSVSSTLASPTSTSPVGLFTASALLNVKKHATKVLIINANNRQFTLSKHTKLGTIAFQTEPTICYTIASKPVKGNVRFRTDKSREFQSKIPIHQCYVCQKNFLSRNDLHVHLRHQCCPTEIREHIDTMTKHIENEDQREQLQGILWKYGRLFDITQPSVINYTLEGAINTGDHAPIHIPPYRQSGKDQQRIQDGTDKLLKQGIIEPSTSPWSSPVVLLAESAYFTKVDFKSGYFQIPLHPNDRPKTAFSTRDNHYQFTVLPQGFTNGPPSFQRIINQALGLARWKYALAYIDDIIIYSKTFDDHLVHLEQVFGSLNQQNFRLNVGKSEIAKREIGFLGHQVKEGNIKPNPENIRALMETQIPTTEEEACRFLKGAEYYRKFIRGFSSIADSLYKYVPKKKQGRSKQTSVTLSENVNDGD</sequence>
<dbReference type="InterPro" id="IPR000477">
    <property type="entry name" value="RT_dom"/>
</dbReference>
<dbReference type="InterPro" id="IPR051320">
    <property type="entry name" value="Viral_Replic_Matur_Polypro"/>
</dbReference>
<name>A0A8S2JJ79_9BILA</name>
<dbReference type="Gene3D" id="3.30.70.270">
    <property type="match status" value="2"/>
</dbReference>
<evidence type="ECO:0000256" key="1">
    <source>
        <dbReference type="SAM" id="MobiDB-lite"/>
    </source>
</evidence>
<dbReference type="SUPFAM" id="SSF56672">
    <property type="entry name" value="DNA/RNA polymerases"/>
    <property type="match status" value="1"/>
</dbReference>
<feature type="domain" description="Reverse transcriptase" evidence="2">
    <location>
        <begin position="459"/>
        <end position="665"/>
    </location>
</feature>
<feature type="compositionally biased region" description="Low complexity" evidence="1">
    <location>
        <begin position="247"/>
        <end position="258"/>
    </location>
</feature>
<dbReference type="EMBL" id="CAJNOK010007706">
    <property type="protein sequence ID" value="CAF1042149.1"/>
    <property type="molecule type" value="Genomic_DNA"/>
</dbReference>
<feature type="region of interest" description="Disordered" evidence="1">
    <location>
        <begin position="213"/>
        <end position="232"/>
    </location>
</feature>
<feature type="region of interest" description="Disordered" evidence="1">
    <location>
        <begin position="312"/>
        <end position="337"/>
    </location>
</feature>
<evidence type="ECO:0000313" key="3">
    <source>
        <dbReference type="EMBL" id="CAF1042149.1"/>
    </source>
</evidence>
<protein>
    <recommendedName>
        <fullName evidence="2">Reverse transcriptase domain-containing protein</fullName>
    </recommendedName>
</protein>
<dbReference type="Proteomes" id="UP000682733">
    <property type="component" value="Unassembled WGS sequence"/>
</dbReference>
<evidence type="ECO:0000313" key="4">
    <source>
        <dbReference type="EMBL" id="CAF3810292.1"/>
    </source>
</evidence>
<dbReference type="AlphaFoldDB" id="A0A8S2JJ79"/>
<accession>A0A8S2JJ79</accession>
<reference evidence="4" key="1">
    <citation type="submission" date="2021-02" db="EMBL/GenBank/DDBJ databases">
        <authorList>
            <person name="Nowell W R."/>
        </authorList>
    </citation>
    <scope>NUCLEOTIDE SEQUENCE</scope>
</reference>
<dbReference type="Gene3D" id="3.10.10.10">
    <property type="entry name" value="HIV Type 1 Reverse Transcriptase, subunit A, domain 1"/>
    <property type="match status" value="2"/>
</dbReference>
<feature type="region of interest" description="Disordered" evidence="1">
    <location>
        <begin position="244"/>
        <end position="264"/>
    </location>
</feature>
<comment type="caution">
    <text evidence="4">The sequence shown here is derived from an EMBL/GenBank/DDBJ whole genome shotgun (WGS) entry which is preliminary data.</text>
</comment>
<dbReference type="PANTHER" id="PTHR33064:SF37">
    <property type="entry name" value="RIBONUCLEASE H"/>
    <property type="match status" value="1"/>
</dbReference>
<dbReference type="InterPro" id="IPR043128">
    <property type="entry name" value="Rev_trsase/Diguanyl_cyclase"/>
</dbReference>